<evidence type="ECO:0000313" key="2">
    <source>
        <dbReference type="EnsemblPlants" id="PAC:32937686.CDS.1"/>
    </source>
</evidence>
<reference evidence="1 3" key="2">
    <citation type="journal article" date="2018" name="Plant J.">
        <title>The Physcomitrella patens chromosome-scale assembly reveals moss genome structure and evolution.</title>
        <authorList>
            <person name="Lang D."/>
            <person name="Ullrich K.K."/>
            <person name="Murat F."/>
            <person name="Fuchs J."/>
            <person name="Jenkins J."/>
            <person name="Haas F.B."/>
            <person name="Piednoel M."/>
            <person name="Gundlach H."/>
            <person name="Van Bel M."/>
            <person name="Meyberg R."/>
            <person name="Vives C."/>
            <person name="Morata J."/>
            <person name="Symeonidi A."/>
            <person name="Hiss M."/>
            <person name="Muchero W."/>
            <person name="Kamisugi Y."/>
            <person name="Saleh O."/>
            <person name="Blanc G."/>
            <person name="Decker E.L."/>
            <person name="van Gessel N."/>
            <person name="Grimwood J."/>
            <person name="Hayes R.D."/>
            <person name="Graham S.W."/>
            <person name="Gunter L.E."/>
            <person name="McDaniel S.F."/>
            <person name="Hoernstein S.N.W."/>
            <person name="Larsson A."/>
            <person name="Li F.W."/>
            <person name="Perroud P.F."/>
            <person name="Phillips J."/>
            <person name="Ranjan P."/>
            <person name="Rokshar D.S."/>
            <person name="Rothfels C.J."/>
            <person name="Schneider L."/>
            <person name="Shu S."/>
            <person name="Stevenson D.W."/>
            <person name="Thummler F."/>
            <person name="Tillich M."/>
            <person name="Villarreal Aguilar J.C."/>
            <person name="Widiez T."/>
            <person name="Wong G.K."/>
            <person name="Wymore A."/>
            <person name="Zhang Y."/>
            <person name="Zimmer A.D."/>
            <person name="Quatrano R.S."/>
            <person name="Mayer K.F.X."/>
            <person name="Goodstein D."/>
            <person name="Casacuberta J.M."/>
            <person name="Vandepoele K."/>
            <person name="Reski R."/>
            <person name="Cuming A.C."/>
            <person name="Tuskan G.A."/>
            <person name="Maumus F."/>
            <person name="Salse J."/>
            <person name="Schmutz J."/>
            <person name="Rensing S.A."/>
        </authorList>
    </citation>
    <scope>NUCLEOTIDE SEQUENCE [LARGE SCALE GENOMIC DNA]</scope>
    <source>
        <strain evidence="2 3">cv. Gransden 2004</strain>
    </source>
</reference>
<dbReference type="Pfam" id="PF14223">
    <property type="entry name" value="Retrotran_gag_2"/>
    <property type="match status" value="1"/>
</dbReference>
<evidence type="ECO:0000313" key="1">
    <source>
        <dbReference type="EMBL" id="PNR34459.1"/>
    </source>
</evidence>
<dbReference type="EnsemblPlants" id="Pp3c19_17890V3.1">
    <property type="protein sequence ID" value="PAC:32937686.CDS.1"/>
    <property type="gene ID" value="Pp3c19_17890"/>
</dbReference>
<keyword evidence="3" id="KW-1185">Reference proteome</keyword>
<organism evidence="1">
    <name type="scientific">Physcomitrium patens</name>
    <name type="common">Spreading-leaved earth moss</name>
    <name type="synonym">Physcomitrella patens</name>
    <dbReference type="NCBI Taxonomy" id="3218"/>
    <lineage>
        <taxon>Eukaryota</taxon>
        <taxon>Viridiplantae</taxon>
        <taxon>Streptophyta</taxon>
        <taxon>Embryophyta</taxon>
        <taxon>Bryophyta</taxon>
        <taxon>Bryophytina</taxon>
        <taxon>Bryopsida</taxon>
        <taxon>Funariidae</taxon>
        <taxon>Funariales</taxon>
        <taxon>Funariaceae</taxon>
        <taxon>Physcomitrium</taxon>
    </lineage>
</organism>
<reference evidence="1 3" key="1">
    <citation type="journal article" date="2008" name="Science">
        <title>The Physcomitrella genome reveals evolutionary insights into the conquest of land by plants.</title>
        <authorList>
            <person name="Rensing S."/>
            <person name="Lang D."/>
            <person name="Zimmer A."/>
            <person name="Terry A."/>
            <person name="Salamov A."/>
            <person name="Shapiro H."/>
            <person name="Nishiyama T."/>
            <person name="Perroud P.-F."/>
            <person name="Lindquist E."/>
            <person name="Kamisugi Y."/>
            <person name="Tanahashi T."/>
            <person name="Sakakibara K."/>
            <person name="Fujita T."/>
            <person name="Oishi K."/>
            <person name="Shin-I T."/>
            <person name="Kuroki Y."/>
            <person name="Toyoda A."/>
            <person name="Suzuki Y."/>
            <person name="Hashimoto A."/>
            <person name="Yamaguchi K."/>
            <person name="Sugano A."/>
            <person name="Kohara Y."/>
            <person name="Fujiyama A."/>
            <person name="Anterola A."/>
            <person name="Aoki S."/>
            <person name="Ashton N."/>
            <person name="Barbazuk W.B."/>
            <person name="Barker E."/>
            <person name="Bennetzen J."/>
            <person name="Bezanilla M."/>
            <person name="Blankenship R."/>
            <person name="Cho S.H."/>
            <person name="Dutcher S."/>
            <person name="Estelle M."/>
            <person name="Fawcett J.A."/>
            <person name="Gundlach H."/>
            <person name="Hanada K."/>
            <person name="Heyl A."/>
            <person name="Hicks K.A."/>
            <person name="Hugh J."/>
            <person name="Lohr M."/>
            <person name="Mayer K."/>
            <person name="Melkozernov A."/>
            <person name="Murata T."/>
            <person name="Nelson D."/>
            <person name="Pils B."/>
            <person name="Prigge M."/>
            <person name="Reiss B."/>
            <person name="Renner T."/>
            <person name="Rombauts S."/>
            <person name="Rushton P."/>
            <person name="Sanderfoot A."/>
            <person name="Schween G."/>
            <person name="Shiu S.-H."/>
            <person name="Stueber K."/>
            <person name="Theodoulou F.L."/>
            <person name="Tu H."/>
            <person name="Van de Peer Y."/>
            <person name="Verrier P.J."/>
            <person name="Waters E."/>
            <person name="Wood A."/>
            <person name="Yang L."/>
            <person name="Cove D."/>
            <person name="Cuming A."/>
            <person name="Hasebe M."/>
            <person name="Lucas S."/>
            <person name="Mishler D.B."/>
            <person name="Reski R."/>
            <person name="Grigoriev I."/>
            <person name="Quatrano R.S."/>
            <person name="Boore J.L."/>
        </authorList>
    </citation>
    <scope>NUCLEOTIDE SEQUENCE [LARGE SCALE GENOMIC DNA]</scope>
    <source>
        <strain evidence="2 3">cv. Gransden 2004</strain>
    </source>
</reference>
<dbReference type="AlphaFoldDB" id="A0A2K1IYV8"/>
<dbReference type="Proteomes" id="UP000006727">
    <property type="component" value="Chromosome 19"/>
</dbReference>
<dbReference type="InParanoid" id="A0A2K1IYV8"/>
<gene>
    <name evidence="1" type="ORF">PHYPA_024276</name>
</gene>
<dbReference type="Gramene" id="Pp3c19_17890V3.1">
    <property type="protein sequence ID" value="PAC:32937686.CDS.1"/>
    <property type="gene ID" value="Pp3c19_17890"/>
</dbReference>
<name>A0A2K1IYV8_PHYPA</name>
<sequence length="70" mass="8421">MTIWIISIKDIIYHITNFDDSIQVWKVLYNIFDNKNIACTILLLNQLYLIRMDKRSLVAKYLQKFSKLII</sequence>
<accession>A0A2K1IYV8</accession>
<proteinExistence type="predicted"/>
<dbReference type="EMBL" id="ABEU02000019">
    <property type="protein sequence ID" value="PNR34459.1"/>
    <property type="molecule type" value="Genomic_DNA"/>
</dbReference>
<protein>
    <submittedName>
        <fullName evidence="1 2">Uncharacterized protein</fullName>
    </submittedName>
</protein>
<reference evidence="2" key="3">
    <citation type="submission" date="2020-12" db="UniProtKB">
        <authorList>
            <consortium name="EnsemblPlants"/>
        </authorList>
    </citation>
    <scope>IDENTIFICATION</scope>
</reference>
<evidence type="ECO:0000313" key="3">
    <source>
        <dbReference type="Proteomes" id="UP000006727"/>
    </source>
</evidence>